<gene>
    <name evidence="1" type="ORF">Adt_40718</name>
</gene>
<protein>
    <submittedName>
        <fullName evidence="1">Uncharacterized protein</fullName>
    </submittedName>
</protein>
<dbReference type="EMBL" id="JBFOLK010000013">
    <property type="protein sequence ID" value="KAL2464867.1"/>
    <property type="molecule type" value="Genomic_DNA"/>
</dbReference>
<keyword evidence="2" id="KW-1185">Reference proteome</keyword>
<name>A0ABD1PLT2_9LAMI</name>
<dbReference type="Proteomes" id="UP001604336">
    <property type="component" value="Unassembled WGS sequence"/>
</dbReference>
<sequence length="100" mass="11548">MKGEERRESVEKHDVGSHKALTPIPFVMDDGNTPEINKRLRRPATCIQSLFVQSFQSQPGCPSIDMPPLFKYKMFLHPPDSSHIRTFDKWYHIGLRPGNK</sequence>
<evidence type="ECO:0000313" key="1">
    <source>
        <dbReference type="EMBL" id="KAL2464867.1"/>
    </source>
</evidence>
<comment type="caution">
    <text evidence="1">The sequence shown here is derived from an EMBL/GenBank/DDBJ whole genome shotgun (WGS) entry which is preliminary data.</text>
</comment>
<proteinExistence type="predicted"/>
<dbReference type="AlphaFoldDB" id="A0ABD1PLT2"/>
<reference evidence="2" key="1">
    <citation type="submission" date="2024-07" db="EMBL/GenBank/DDBJ databases">
        <title>Two chromosome-level genome assemblies of Korean endemic species Abeliophyllum distichum and Forsythia ovata (Oleaceae).</title>
        <authorList>
            <person name="Jang H."/>
        </authorList>
    </citation>
    <scope>NUCLEOTIDE SEQUENCE [LARGE SCALE GENOMIC DNA]</scope>
</reference>
<evidence type="ECO:0000313" key="2">
    <source>
        <dbReference type="Proteomes" id="UP001604336"/>
    </source>
</evidence>
<organism evidence="1 2">
    <name type="scientific">Abeliophyllum distichum</name>
    <dbReference type="NCBI Taxonomy" id="126358"/>
    <lineage>
        <taxon>Eukaryota</taxon>
        <taxon>Viridiplantae</taxon>
        <taxon>Streptophyta</taxon>
        <taxon>Embryophyta</taxon>
        <taxon>Tracheophyta</taxon>
        <taxon>Spermatophyta</taxon>
        <taxon>Magnoliopsida</taxon>
        <taxon>eudicotyledons</taxon>
        <taxon>Gunneridae</taxon>
        <taxon>Pentapetalae</taxon>
        <taxon>asterids</taxon>
        <taxon>lamiids</taxon>
        <taxon>Lamiales</taxon>
        <taxon>Oleaceae</taxon>
        <taxon>Forsythieae</taxon>
        <taxon>Abeliophyllum</taxon>
    </lineage>
</organism>
<accession>A0ABD1PLT2</accession>